<evidence type="ECO:0000256" key="4">
    <source>
        <dbReference type="ARBA" id="ARBA00023128"/>
    </source>
</evidence>
<keyword evidence="5 7" id="KW-0234">DNA repair</keyword>
<dbReference type="InterPro" id="IPR036895">
    <property type="entry name" value="Uracil-DNA_glycosylase-like_sf"/>
</dbReference>
<dbReference type="GO" id="GO:0005739">
    <property type="term" value="C:mitochondrion"/>
    <property type="evidence" value="ECO:0007669"/>
    <property type="project" value="UniProtKB-SubCell"/>
</dbReference>
<feature type="compositionally biased region" description="Polar residues" evidence="10">
    <location>
        <begin position="39"/>
        <end position="58"/>
    </location>
</feature>
<evidence type="ECO:0000256" key="2">
    <source>
        <dbReference type="ARBA" id="ARBA00022763"/>
    </source>
</evidence>
<evidence type="ECO:0000256" key="10">
    <source>
        <dbReference type="SAM" id="MobiDB-lite"/>
    </source>
</evidence>
<dbReference type="SMART" id="SM00987">
    <property type="entry name" value="UreE_C"/>
    <property type="match status" value="1"/>
</dbReference>
<feature type="region of interest" description="Disordered" evidence="10">
    <location>
        <begin position="39"/>
        <end position="93"/>
    </location>
</feature>
<dbReference type="InterPro" id="IPR002043">
    <property type="entry name" value="UDG_fam1"/>
</dbReference>
<dbReference type="SUPFAM" id="SSF52141">
    <property type="entry name" value="Uracil-DNA glycosylase-like"/>
    <property type="match status" value="1"/>
</dbReference>
<keyword evidence="6 7" id="KW-0539">Nucleus</keyword>
<comment type="similarity">
    <text evidence="1 7 9">Belongs to the uracil-DNA glycosylase (UDG) superfamily. UNG family.</text>
</comment>
<dbReference type="NCBIfam" id="NF003589">
    <property type="entry name" value="PRK05254.1-2"/>
    <property type="match status" value="1"/>
</dbReference>
<dbReference type="NCBIfam" id="TIGR00628">
    <property type="entry name" value="ung"/>
    <property type="match status" value="1"/>
</dbReference>
<name>A0A9P6E2C8_9AGAM</name>
<dbReference type="PANTHER" id="PTHR11264:SF0">
    <property type="entry name" value="URACIL-DNA GLYCOSYLASE"/>
    <property type="match status" value="1"/>
</dbReference>
<reference evidence="12" key="1">
    <citation type="journal article" date="2020" name="Nat. Commun.">
        <title>Large-scale genome sequencing of mycorrhizal fungi provides insights into the early evolution of symbiotic traits.</title>
        <authorList>
            <person name="Miyauchi S."/>
            <person name="Kiss E."/>
            <person name="Kuo A."/>
            <person name="Drula E."/>
            <person name="Kohler A."/>
            <person name="Sanchez-Garcia M."/>
            <person name="Morin E."/>
            <person name="Andreopoulos B."/>
            <person name="Barry K.W."/>
            <person name="Bonito G."/>
            <person name="Buee M."/>
            <person name="Carver A."/>
            <person name="Chen C."/>
            <person name="Cichocki N."/>
            <person name="Clum A."/>
            <person name="Culley D."/>
            <person name="Crous P.W."/>
            <person name="Fauchery L."/>
            <person name="Girlanda M."/>
            <person name="Hayes R.D."/>
            <person name="Keri Z."/>
            <person name="LaButti K."/>
            <person name="Lipzen A."/>
            <person name="Lombard V."/>
            <person name="Magnuson J."/>
            <person name="Maillard F."/>
            <person name="Murat C."/>
            <person name="Nolan M."/>
            <person name="Ohm R.A."/>
            <person name="Pangilinan J."/>
            <person name="Pereira M.F."/>
            <person name="Perotto S."/>
            <person name="Peter M."/>
            <person name="Pfister S."/>
            <person name="Riley R."/>
            <person name="Sitrit Y."/>
            <person name="Stielow J.B."/>
            <person name="Szollosi G."/>
            <person name="Zifcakova L."/>
            <person name="Stursova M."/>
            <person name="Spatafora J.W."/>
            <person name="Tedersoo L."/>
            <person name="Vaario L.M."/>
            <person name="Yamada A."/>
            <person name="Yan M."/>
            <person name="Wang P."/>
            <person name="Xu J."/>
            <person name="Bruns T."/>
            <person name="Baldrian P."/>
            <person name="Vilgalys R."/>
            <person name="Dunand C."/>
            <person name="Henrissat B."/>
            <person name="Grigoriev I.V."/>
            <person name="Hibbett D."/>
            <person name="Nagy L.G."/>
            <person name="Martin F.M."/>
        </authorList>
    </citation>
    <scope>NUCLEOTIDE SEQUENCE</scope>
    <source>
        <strain evidence="12">UP504</strain>
    </source>
</reference>
<proteinExistence type="inferred from homology"/>
<dbReference type="FunFam" id="3.40.470.10:FF:000007">
    <property type="entry name" value="Uracil-DNA glycosylase"/>
    <property type="match status" value="1"/>
</dbReference>
<comment type="catalytic activity">
    <reaction evidence="7 9">
        <text>Hydrolyzes single-stranded DNA or mismatched double-stranded DNA and polynucleotides, releasing free uracil.</text>
        <dbReference type="EC" id="3.2.2.27"/>
    </reaction>
</comment>
<dbReference type="InterPro" id="IPR005122">
    <property type="entry name" value="Uracil-DNA_glycosylase-like"/>
</dbReference>
<evidence type="ECO:0000256" key="6">
    <source>
        <dbReference type="ARBA" id="ARBA00023242"/>
    </source>
</evidence>
<dbReference type="NCBIfam" id="NF003588">
    <property type="entry name" value="PRK05254.1-1"/>
    <property type="match status" value="1"/>
</dbReference>
<evidence type="ECO:0000313" key="13">
    <source>
        <dbReference type="Proteomes" id="UP000886523"/>
    </source>
</evidence>
<dbReference type="SMART" id="SM00986">
    <property type="entry name" value="UDG"/>
    <property type="match status" value="1"/>
</dbReference>
<evidence type="ECO:0000256" key="3">
    <source>
        <dbReference type="ARBA" id="ARBA00022801"/>
    </source>
</evidence>
<sequence>MSDDERTSSQVTVTSTTTSSKGMASTTFLDDATYMEDLVTSSTPKSSQETVAKSNSKGVTAKKRQLSLMDMIPSTPSGKKSRTDALASSSPSIGRTVNGVKPFNTIPFNMDKFKESLSDDEKRLLALECETMGRTWLKVLSNEIKKPYFIKLKEFLWQEGVQGPAAQSVGSPKIFPPPSEIYNWSRRTPLGHLRVVIIGQDPYHGPGQAHGLCFSVCKGVPVPPSLKNMYKEIKTDYPDFEPPSHGDLSSWAESGVLLINTSLTVRSGAAGSHSNKGWETFTDAVIDLIDKYGGASLSKTGGNVGHGVVFMAWGSWAAKRVAKLSETKHLVLRSAHPSPLSAHRGFFGNGHFKKTNDWLEKRYGLEAKIDWCKLD</sequence>
<evidence type="ECO:0000259" key="11">
    <source>
        <dbReference type="SMART" id="SM00986"/>
    </source>
</evidence>
<dbReference type="NCBIfam" id="NF003592">
    <property type="entry name" value="PRK05254.1-5"/>
    <property type="match status" value="1"/>
</dbReference>
<organism evidence="12 13">
    <name type="scientific">Hydnum rufescens UP504</name>
    <dbReference type="NCBI Taxonomy" id="1448309"/>
    <lineage>
        <taxon>Eukaryota</taxon>
        <taxon>Fungi</taxon>
        <taxon>Dikarya</taxon>
        <taxon>Basidiomycota</taxon>
        <taxon>Agaricomycotina</taxon>
        <taxon>Agaricomycetes</taxon>
        <taxon>Cantharellales</taxon>
        <taxon>Hydnaceae</taxon>
        <taxon>Hydnum</taxon>
    </lineage>
</organism>
<comment type="subcellular location">
    <subcellularLocation>
        <location evidence="7">Mitochondrion</location>
    </subcellularLocation>
    <subcellularLocation>
        <location evidence="7">Nucleus</location>
    </subcellularLocation>
</comment>
<dbReference type="PANTHER" id="PTHR11264">
    <property type="entry name" value="URACIL-DNA GLYCOSYLASE"/>
    <property type="match status" value="1"/>
</dbReference>
<dbReference type="HAMAP" id="MF_00148">
    <property type="entry name" value="UDG"/>
    <property type="match status" value="1"/>
</dbReference>
<dbReference type="EMBL" id="MU128909">
    <property type="protein sequence ID" value="KAF9521019.1"/>
    <property type="molecule type" value="Genomic_DNA"/>
</dbReference>
<dbReference type="InterPro" id="IPR018085">
    <property type="entry name" value="Ura-DNA_Glyclase_AS"/>
</dbReference>
<gene>
    <name evidence="7" type="primary">UNG1</name>
    <name evidence="12" type="ORF">BS47DRAFT_1335123</name>
</gene>
<keyword evidence="13" id="KW-1185">Reference proteome</keyword>
<feature type="active site" description="Proton acceptor" evidence="7 8">
    <location>
        <position position="201"/>
    </location>
</feature>
<evidence type="ECO:0000313" key="12">
    <source>
        <dbReference type="EMBL" id="KAF9521019.1"/>
    </source>
</evidence>
<accession>A0A9P6E2C8</accession>
<dbReference type="AlphaFoldDB" id="A0A9P6E2C8"/>
<dbReference type="GO" id="GO:0097510">
    <property type="term" value="P:base-excision repair, AP site formation via deaminated base removal"/>
    <property type="evidence" value="ECO:0007669"/>
    <property type="project" value="TreeGrafter"/>
</dbReference>
<dbReference type="EC" id="3.2.2.27" evidence="7 9"/>
<evidence type="ECO:0000256" key="1">
    <source>
        <dbReference type="ARBA" id="ARBA00008184"/>
    </source>
</evidence>
<evidence type="ECO:0000256" key="8">
    <source>
        <dbReference type="PROSITE-ProRule" id="PRU10072"/>
    </source>
</evidence>
<dbReference type="Proteomes" id="UP000886523">
    <property type="component" value="Unassembled WGS sequence"/>
</dbReference>
<evidence type="ECO:0000256" key="7">
    <source>
        <dbReference type="HAMAP-Rule" id="MF_03166"/>
    </source>
</evidence>
<evidence type="ECO:0000256" key="9">
    <source>
        <dbReference type="RuleBase" id="RU003780"/>
    </source>
</evidence>
<dbReference type="OrthoDB" id="10031947at2759"/>
<dbReference type="Pfam" id="PF03167">
    <property type="entry name" value="UDG"/>
    <property type="match status" value="1"/>
</dbReference>
<dbReference type="Gene3D" id="3.40.470.10">
    <property type="entry name" value="Uracil-DNA glycosylase-like domain"/>
    <property type="match status" value="1"/>
</dbReference>
<dbReference type="GO" id="GO:0005634">
    <property type="term" value="C:nucleus"/>
    <property type="evidence" value="ECO:0007669"/>
    <property type="project" value="UniProtKB-SubCell"/>
</dbReference>
<keyword evidence="2 7" id="KW-0227">DNA damage</keyword>
<feature type="compositionally biased region" description="Low complexity" evidence="10">
    <location>
        <begin position="8"/>
        <end position="20"/>
    </location>
</feature>
<feature type="region of interest" description="Disordered" evidence="10">
    <location>
        <begin position="1"/>
        <end position="24"/>
    </location>
</feature>
<dbReference type="PROSITE" id="PS00130">
    <property type="entry name" value="U_DNA_GLYCOSYLASE"/>
    <property type="match status" value="1"/>
</dbReference>
<dbReference type="CDD" id="cd10027">
    <property type="entry name" value="UDG-F1-like"/>
    <property type="match status" value="1"/>
</dbReference>
<dbReference type="GO" id="GO:0004844">
    <property type="term" value="F:uracil DNA N-glycosylase activity"/>
    <property type="evidence" value="ECO:0007669"/>
    <property type="project" value="UniProtKB-UniRule"/>
</dbReference>
<comment type="caution">
    <text evidence="12">The sequence shown here is derived from an EMBL/GenBank/DDBJ whole genome shotgun (WGS) entry which is preliminary data.</text>
</comment>
<keyword evidence="4 7" id="KW-0496">Mitochondrion</keyword>
<protein>
    <recommendedName>
        <fullName evidence="7 9">Uracil-DNA glycosylase</fullName>
        <shortName evidence="7">UDG</shortName>
        <ecNumber evidence="7 9">3.2.2.27</ecNumber>
    </recommendedName>
</protein>
<evidence type="ECO:0000256" key="5">
    <source>
        <dbReference type="ARBA" id="ARBA00023204"/>
    </source>
</evidence>
<feature type="domain" description="Uracil-DNA glycosylase-like" evidence="11">
    <location>
        <begin position="186"/>
        <end position="359"/>
    </location>
</feature>
<keyword evidence="3 7" id="KW-0378">Hydrolase</keyword>
<comment type="function">
    <text evidence="7 9">Excises uracil residues from the DNA which can arise as a result of misincorporation of dUMP residues by DNA polymerase or due to deamination of cytosine.</text>
</comment>